<organism evidence="2 3">
    <name type="scientific">Pholiota conissans</name>
    <dbReference type="NCBI Taxonomy" id="109636"/>
    <lineage>
        <taxon>Eukaryota</taxon>
        <taxon>Fungi</taxon>
        <taxon>Dikarya</taxon>
        <taxon>Basidiomycota</taxon>
        <taxon>Agaricomycotina</taxon>
        <taxon>Agaricomycetes</taxon>
        <taxon>Agaricomycetidae</taxon>
        <taxon>Agaricales</taxon>
        <taxon>Agaricineae</taxon>
        <taxon>Strophariaceae</taxon>
        <taxon>Pholiota</taxon>
    </lineage>
</organism>
<dbReference type="SUPFAM" id="SSF88723">
    <property type="entry name" value="PIN domain-like"/>
    <property type="match status" value="1"/>
</dbReference>
<evidence type="ECO:0000313" key="3">
    <source>
        <dbReference type="Proteomes" id="UP000807469"/>
    </source>
</evidence>
<feature type="domain" description="XPG-I" evidence="1">
    <location>
        <begin position="9"/>
        <end position="80"/>
    </location>
</feature>
<dbReference type="AlphaFoldDB" id="A0A9P5YJX5"/>
<sequence>MKAAISFIRAFGYEVHHAPGEAEAELVKLEEAGYIDAIISSDSDLFLFGTPLIFRSISKKDRRYVDEYAVYNPNTTPFPLTRGGAILFALLCGGDYDNGIDGCGPATATALARCGFGEQLFEAHQTFRGDKYKYERFLSKWGPTLRAELMTNSRQFLHRREFDIAGEITFEFPDRRVHELYMNPITSWSPGYTLPDPSRWVFKQPSIAVITQLCVDHLRSEDLQKTFKSNLWVGIFLQMLYSVS</sequence>
<dbReference type="EMBL" id="MU156268">
    <property type="protein sequence ID" value="KAF9470126.1"/>
    <property type="molecule type" value="Genomic_DNA"/>
</dbReference>
<accession>A0A9P5YJX5</accession>
<reference evidence="2" key="1">
    <citation type="submission" date="2020-11" db="EMBL/GenBank/DDBJ databases">
        <authorList>
            <consortium name="DOE Joint Genome Institute"/>
            <person name="Ahrendt S."/>
            <person name="Riley R."/>
            <person name="Andreopoulos W."/>
            <person name="Labutti K."/>
            <person name="Pangilinan J."/>
            <person name="Ruiz-Duenas F.J."/>
            <person name="Barrasa J.M."/>
            <person name="Sanchez-Garcia M."/>
            <person name="Camarero S."/>
            <person name="Miyauchi S."/>
            <person name="Serrano A."/>
            <person name="Linde D."/>
            <person name="Babiker R."/>
            <person name="Drula E."/>
            <person name="Ayuso-Fernandez I."/>
            <person name="Pacheco R."/>
            <person name="Padilla G."/>
            <person name="Ferreira P."/>
            <person name="Barriuso J."/>
            <person name="Kellner H."/>
            <person name="Castanera R."/>
            <person name="Alfaro M."/>
            <person name="Ramirez L."/>
            <person name="Pisabarro A.G."/>
            <person name="Kuo A."/>
            <person name="Tritt A."/>
            <person name="Lipzen A."/>
            <person name="He G."/>
            <person name="Yan M."/>
            <person name="Ng V."/>
            <person name="Cullen D."/>
            <person name="Martin F."/>
            <person name="Rosso M.-N."/>
            <person name="Henrissat B."/>
            <person name="Hibbett D."/>
            <person name="Martinez A.T."/>
            <person name="Grigoriev I.V."/>
        </authorList>
    </citation>
    <scope>NUCLEOTIDE SEQUENCE</scope>
    <source>
        <strain evidence="2">CIRM-BRFM 674</strain>
    </source>
</reference>
<gene>
    <name evidence="2" type="ORF">BDN70DRAFT_944425</name>
</gene>
<proteinExistence type="predicted"/>
<dbReference type="GO" id="GO:0006281">
    <property type="term" value="P:DNA repair"/>
    <property type="evidence" value="ECO:0007669"/>
    <property type="project" value="UniProtKB-ARBA"/>
</dbReference>
<dbReference type="Proteomes" id="UP000807469">
    <property type="component" value="Unassembled WGS sequence"/>
</dbReference>
<dbReference type="Pfam" id="PF00867">
    <property type="entry name" value="XPG_I"/>
    <property type="match status" value="1"/>
</dbReference>
<dbReference type="SMART" id="SM00484">
    <property type="entry name" value="XPGI"/>
    <property type="match status" value="1"/>
</dbReference>
<dbReference type="InterPro" id="IPR036279">
    <property type="entry name" value="5-3_exonuclease_C_sf"/>
</dbReference>
<dbReference type="GO" id="GO:0017108">
    <property type="term" value="F:5'-flap endonuclease activity"/>
    <property type="evidence" value="ECO:0007669"/>
    <property type="project" value="TreeGrafter"/>
</dbReference>
<comment type="caution">
    <text evidence="2">The sequence shown here is derived from an EMBL/GenBank/DDBJ whole genome shotgun (WGS) entry which is preliminary data.</text>
</comment>
<evidence type="ECO:0000313" key="2">
    <source>
        <dbReference type="EMBL" id="KAF9470126.1"/>
    </source>
</evidence>
<keyword evidence="3" id="KW-1185">Reference proteome</keyword>
<dbReference type="Gene3D" id="3.40.50.1010">
    <property type="entry name" value="5'-nuclease"/>
    <property type="match status" value="1"/>
</dbReference>
<dbReference type="PANTHER" id="PTHR11081">
    <property type="entry name" value="FLAP ENDONUCLEASE FAMILY MEMBER"/>
    <property type="match status" value="1"/>
</dbReference>
<dbReference type="PANTHER" id="PTHR11081:SF75">
    <property type="entry name" value="ENDONUCLEASE, PUTATIVE (AFU_ORTHOLOGUE AFUA_3G13260)-RELATED"/>
    <property type="match status" value="1"/>
</dbReference>
<dbReference type="PRINTS" id="PR00853">
    <property type="entry name" value="XPGRADSUPER"/>
</dbReference>
<protein>
    <submittedName>
        <fullName evidence="2">PIN domain-like protein</fullName>
    </submittedName>
</protein>
<dbReference type="InterPro" id="IPR006086">
    <property type="entry name" value="XPG-I_dom"/>
</dbReference>
<dbReference type="InterPro" id="IPR029060">
    <property type="entry name" value="PIN-like_dom_sf"/>
</dbReference>
<evidence type="ECO:0000259" key="1">
    <source>
        <dbReference type="SMART" id="SM00484"/>
    </source>
</evidence>
<dbReference type="OrthoDB" id="3005703at2759"/>
<dbReference type="InterPro" id="IPR006084">
    <property type="entry name" value="XPG/Rad2"/>
</dbReference>
<dbReference type="Gene3D" id="1.10.150.20">
    <property type="entry name" value="5' to 3' exonuclease, C-terminal subdomain"/>
    <property type="match status" value="1"/>
</dbReference>
<name>A0A9P5YJX5_9AGAR</name>
<dbReference type="SUPFAM" id="SSF47807">
    <property type="entry name" value="5' to 3' exonuclease, C-terminal subdomain"/>
    <property type="match status" value="1"/>
</dbReference>